<dbReference type="AlphaFoldDB" id="A0A098SBT6"/>
<dbReference type="STRING" id="1524460.IX84_07385"/>
<evidence type="ECO:0000256" key="6">
    <source>
        <dbReference type="SAM" id="Phobius"/>
    </source>
</evidence>
<dbReference type="InterPro" id="IPR029044">
    <property type="entry name" value="Nucleotide-diphossugar_trans"/>
</dbReference>
<evidence type="ECO:0000313" key="8">
    <source>
        <dbReference type="EMBL" id="KGE88502.1"/>
    </source>
</evidence>
<evidence type="ECO:0000256" key="3">
    <source>
        <dbReference type="ARBA" id="ARBA00022676"/>
    </source>
</evidence>
<gene>
    <name evidence="8" type="ORF">IX84_07385</name>
</gene>
<evidence type="ECO:0000256" key="2">
    <source>
        <dbReference type="ARBA" id="ARBA00022475"/>
    </source>
</evidence>
<feature type="transmembrane region" description="Helical" evidence="6">
    <location>
        <begin position="351"/>
        <end position="368"/>
    </location>
</feature>
<keyword evidence="4" id="KW-0808">Transferase</keyword>
<comment type="caution">
    <text evidence="8">The sequence shown here is derived from an EMBL/GenBank/DDBJ whole genome shotgun (WGS) entry which is preliminary data.</text>
</comment>
<dbReference type="Proteomes" id="UP000029736">
    <property type="component" value="Unassembled WGS sequence"/>
</dbReference>
<evidence type="ECO:0000256" key="4">
    <source>
        <dbReference type="ARBA" id="ARBA00022679"/>
    </source>
</evidence>
<accession>A0A098SBT6</accession>
<keyword evidence="5 6" id="KW-0472">Membrane</keyword>
<reference evidence="8 9" key="1">
    <citation type="journal article" date="2014" name="Int. J. Syst. Evol. Microbiol.">
        <title>Phaeodactylibacter xiamenensis gen. nov., sp. nov., a member of the family Saprospiraceae isolated from the marine alga Phaeodactylum tricornutum.</title>
        <authorList>
            <person name="Chen Z.Jr."/>
            <person name="Lei X."/>
            <person name="Lai Q."/>
            <person name="Li Y."/>
            <person name="Zhang B."/>
            <person name="Zhang J."/>
            <person name="Zhang H."/>
            <person name="Yang L."/>
            <person name="Zheng W."/>
            <person name="Tian Y."/>
            <person name="Yu Z."/>
            <person name="Xu H.Jr."/>
            <person name="Zheng T."/>
        </authorList>
    </citation>
    <scope>NUCLEOTIDE SEQUENCE [LARGE SCALE GENOMIC DNA]</scope>
    <source>
        <strain evidence="8 9">KD52</strain>
    </source>
</reference>
<evidence type="ECO:0000256" key="1">
    <source>
        <dbReference type="ARBA" id="ARBA00004236"/>
    </source>
</evidence>
<keyword evidence="9" id="KW-1185">Reference proteome</keyword>
<evidence type="ECO:0000256" key="5">
    <source>
        <dbReference type="ARBA" id="ARBA00023136"/>
    </source>
</evidence>
<dbReference type="PANTHER" id="PTHR43646:SF2">
    <property type="entry name" value="GLYCOSYLTRANSFERASE 2-LIKE DOMAIN-CONTAINING PROTEIN"/>
    <property type="match status" value="1"/>
</dbReference>
<feature type="domain" description="Glycosyltransferase 2-like" evidence="7">
    <location>
        <begin position="47"/>
        <end position="174"/>
    </location>
</feature>
<dbReference type="PANTHER" id="PTHR43646">
    <property type="entry name" value="GLYCOSYLTRANSFERASE"/>
    <property type="match status" value="1"/>
</dbReference>
<evidence type="ECO:0000259" key="7">
    <source>
        <dbReference type="Pfam" id="PF00535"/>
    </source>
</evidence>
<dbReference type="GO" id="GO:0005886">
    <property type="term" value="C:plasma membrane"/>
    <property type="evidence" value="ECO:0007669"/>
    <property type="project" value="UniProtKB-SubCell"/>
</dbReference>
<feature type="transmembrane region" description="Helical" evidence="6">
    <location>
        <begin position="6"/>
        <end position="26"/>
    </location>
</feature>
<dbReference type="EMBL" id="JPOS01000018">
    <property type="protein sequence ID" value="KGE88502.1"/>
    <property type="molecule type" value="Genomic_DNA"/>
</dbReference>
<keyword evidence="6" id="KW-0812">Transmembrane</keyword>
<feature type="transmembrane region" description="Helical" evidence="6">
    <location>
        <begin position="303"/>
        <end position="321"/>
    </location>
</feature>
<protein>
    <recommendedName>
        <fullName evidence="7">Glycosyltransferase 2-like domain-containing protein</fullName>
    </recommendedName>
</protein>
<organism evidence="8 9">
    <name type="scientific">Phaeodactylibacter xiamenensis</name>
    <dbReference type="NCBI Taxonomy" id="1524460"/>
    <lineage>
        <taxon>Bacteria</taxon>
        <taxon>Pseudomonadati</taxon>
        <taxon>Bacteroidota</taxon>
        <taxon>Saprospiria</taxon>
        <taxon>Saprospirales</taxon>
        <taxon>Haliscomenobacteraceae</taxon>
        <taxon>Phaeodactylibacter</taxon>
    </lineage>
</organism>
<keyword evidence="2" id="KW-1003">Cell membrane</keyword>
<keyword evidence="6" id="KW-1133">Transmembrane helix</keyword>
<proteinExistence type="predicted"/>
<dbReference type="Pfam" id="PF00535">
    <property type="entry name" value="Glycos_transf_2"/>
    <property type="match status" value="1"/>
</dbReference>
<evidence type="ECO:0000313" key="9">
    <source>
        <dbReference type="Proteomes" id="UP000029736"/>
    </source>
</evidence>
<feature type="transmembrane region" description="Helical" evidence="6">
    <location>
        <begin position="275"/>
        <end position="297"/>
    </location>
</feature>
<sequence length="378" mass="41019">MAVGLIIGGASLALGAAYLLLIQWVIRQWHKLPVFEPAPIEPAPSVTILVAARNEAANIRHCLQALSQQNYPELSLQIVVIDDHSTDATAEMVEAFPHPNLTLLRLPAGQYGKKRALELGAAATQSTYLLTTDADCQPPPLWVQEQVQHLESAALAASTGPVLLTGTDSLRYRFQALDMAGMMVLTAVGLHTGTWILGNGASLAYRRAAFEAAGGYADNRGTASGDDIFLIAKITRGQGLPVRFLKSATVAVPTPAAPDWAAFLRQRLRWGTKNAAAPASAGTTLALGIAFLLSWSILLSPLLFLAVGHFWLVFLALLLLLKARADYGLLKTACQFFHQEHLLKSFARSEVLHIGYIAFIGLASLFVRKYQWKDRYVK</sequence>
<keyword evidence="3" id="KW-0328">Glycosyltransferase</keyword>
<dbReference type="GO" id="GO:0016757">
    <property type="term" value="F:glycosyltransferase activity"/>
    <property type="evidence" value="ECO:0007669"/>
    <property type="project" value="UniProtKB-KW"/>
</dbReference>
<name>A0A098SBT6_9BACT</name>
<dbReference type="SUPFAM" id="SSF53448">
    <property type="entry name" value="Nucleotide-diphospho-sugar transferases"/>
    <property type="match status" value="1"/>
</dbReference>
<dbReference type="InterPro" id="IPR001173">
    <property type="entry name" value="Glyco_trans_2-like"/>
</dbReference>
<dbReference type="OrthoDB" id="9805625at2"/>
<dbReference type="RefSeq" id="WP_044218063.1">
    <property type="nucleotide sequence ID" value="NZ_JBKAGJ010000006.1"/>
</dbReference>
<comment type="subcellular location">
    <subcellularLocation>
        <location evidence="1">Cell membrane</location>
    </subcellularLocation>
</comment>
<dbReference type="Gene3D" id="3.90.550.10">
    <property type="entry name" value="Spore Coat Polysaccharide Biosynthesis Protein SpsA, Chain A"/>
    <property type="match status" value="1"/>
</dbReference>